<feature type="domain" description="Nudix hydrolase" evidence="3">
    <location>
        <begin position="39"/>
        <end position="178"/>
    </location>
</feature>
<dbReference type="InterPro" id="IPR015797">
    <property type="entry name" value="NUDIX_hydrolase-like_dom_sf"/>
</dbReference>
<reference evidence="4 5" key="1">
    <citation type="journal article" date="2003" name="Genome Res.">
        <title>Comparative complete genome sequence analysis of the amino acid replacements responsible for the thermostability of Corynebacterium efficiens.</title>
        <authorList>
            <person name="Nishio Y."/>
            <person name="Nakamura Y."/>
            <person name="Kawarabayasi Y."/>
            <person name="Usuda Y."/>
            <person name="Kimura E."/>
            <person name="Sugimoto S."/>
            <person name="Matsui K."/>
            <person name="Yamagishi A."/>
            <person name="Kikuchi H."/>
            <person name="Ikeo K."/>
            <person name="Gojobori T."/>
        </authorList>
    </citation>
    <scope>NUCLEOTIDE SEQUENCE [LARGE SCALE GENOMIC DNA]</scope>
    <source>
        <strain evidence="5">DSM 44549 / YS-314 / AJ 12310 / JCM 11189 / NBRC 100395</strain>
    </source>
</reference>
<protein>
    <recommendedName>
        <fullName evidence="3">Nudix hydrolase domain-containing protein</fullName>
    </recommendedName>
</protein>
<dbReference type="EMBL" id="BA000035">
    <property type="protein sequence ID" value="BAC18928.1"/>
    <property type="molecule type" value="Genomic_DNA"/>
</dbReference>
<dbReference type="Proteomes" id="UP000001409">
    <property type="component" value="Chromosome"/>
</dbReference>
<accession>C8NQ80</accession>
<dbReference type="GO" id="GO:0016787">
    <property type="term" value="F:hydrolase activity"/>
    <property type="evidence" value="ECO:0007669"/>
    <property type="project" value="UniProtKB-KW"/>
</dbReference>
<dbReference type="SUPFAM" id="SSF55811">
    <property type="entry name" value="Nudix"/>
    <property type="match status" value="1"/>
</dbReference>
<dbReference type="STRING" id="196164.gene:10742546"/>
<keyword evidence="2" id="KW-0378">Hydrolase</keyword>
<evidence type="ECO:0000313" key="5">
    <source>
        <dbReference type="Proteomes" id="UP000001409"/>
    </source>
</evidence>
<proteinExistence type="inferred from homology"/>
<sequence>MGESVGEKLPTPDMKRGIPFMPVPDFILSLREKVGTAPLWLPAVTAVVIRDVPPGSPFHITPDVLLVRRADTGEWTPPTGICDPGEQPHVTAAREVKEETGLEVSVDALLGVGAVGPVTYENGDVSSYMDTAMRCTVVGDDVPRVGDEENTEVAWFPISNMPVTNPRFRMVIADAIAQLKHPQGFRPRMGYEKRAR</sequence>
<dbReference type="AlphaFoldDB" id="Q8FNM6"/>
<evidence type="ECO:0000259" key="3">
    <source>
        <dbReference type="PROSITE" id="PS51462"/>
    </source>
</evidence>
<dbReference type="PANTHER" id="PTHR43736:SF1">
    <property type="entry name" value="DIHYDRONEOPTERIN TRIPHOSPHATE DIPHOSPHATASE"/>
    <property type="match status" value="1"/>
</dbReference>
<evidence type="ECO:0000313" key="4">
    <source>
        <dbReference type="EMBL" id="BAC18928.1"/>
    </source>
</evidence>
<dbReference type="SMR" id="Q8FNM6"/>
<dbReference type="PROSITE" id="PS51462">
    <property type="entry name" value="NUDIX"/>
    <property type="match status" value="1"/>
</dbReference>
<dbReference type="Gene3D" id="3.90.79.10">
    <property type="entry name" value="Nucleoside Triphosphate Pyrophosphohydrolase"/>
    <property type="match status" value="1"/>
</dbReference>
<evidence type="ECO:0000256" key="2">
    <source>
        <dbReference type="ARBA" id="ARBA00022801"/>
    </source>
</evidence>
<dbReference type="Pfam" id="PF00293">
    <property type="entry name" value="NUDIX"/>
    <property type="match status" value="1"/>
</dbReference>
<accession>Q8FNM6</accession>
<dbReference type="CDD" id="cd18879">
    <property type="entry name" value="NUDIX_Hydrolase"/>
    <property type="match status" value="1"/>
</dbReference>
<dbReference type="eggNOG" id="COG0494">
    <property type="taxonomic scope" value="Bacteria"/>
</dbReference>
<name>Q8FNM6_COREF</name>
<dbReference type="HOGENOM" id="CLU_037162_7_3_11"/>
<organism evidence="4 5">
    <name type="scientific">Corynebacterium efficiens (strain DSM 44549 / YS-314 / AJ 12310 / JCM 11189 / NBRC 100395)</name>
    <dbReference type="NCBI Taxonomy" id="196164"/>
    <lineage>
        <taxon>Bacteria</taxon>
        <taxon>Bacillati</taxon>
        <taxon>Actinomycetota</taxon>
        <taxon>Actinomycetes</taxon>
        <taxon>Mycobacteriales</taxon>
        <taxon>Corynebacteriaceae</taxon>
        <taxon>Corynebacterium</taxon>
    </lineage>
</organism>
<dbReference type="InterPro" id="IPR020084">
    <property type="entry name" value="NUDIX_hydrolase_CS"/>
</dbReference>
<comment type="similarity">
    <text evidence="1">Belongs to the Nudix hydrolase family.</text>
</comment>
<dbReference type="PROSITE" id="PS00893">
    <property type="entry name" value="NUDIX_BOX"/>
    <property type="match status" value="1"/>
</dbReference>
<evidence type="ECO:0000256" key="1">
    <source>
        <dbReference type="ARBA" id="ARBA00005582"/>
    </source>
</evidence>
<dbReference type="KEGG" id="cef:CE2118"/>
<dbReference type="PANTHER" id="PTHR43736">
    <property type="entry name" value="ADP-RIBOSE PYROPHOSPHATASE"/>
    <property type="match status" value="1"/>
</dbReference>
<dbReference type="InterPro" id="IPR000086">
    <property type="entry name" value="NUDIX_hydrolase_dom"/>
</dbReference>
<keyword evidence="5" id="KW-1185">Reference proteome</keyword>